<dbReference type="Proteomes" id="UP000078561">
    <property type="component" value="Unassembled WGS sequence"/>
</dbReference>
<evidence type="ECO:0000259" key="2">
    <source>
        <dbReference type="Pfam" id="PF00534"/>
    </source>
</evidence>
<dbReference type="Pfam" id="PF13439">
    <property type="entry name" value="Glyco_transf_4"/>
    <property type="match status" value="1"/>
</dbReference>
<dbReference type="PANTHER" id="PTHR45947">
    <property type="entry name" value="SULFOQUINOVOSYL TRANSFERASE SQD2"/>
    <property type="match status" value="1"/>
</dbReference>
<feature type="domain" description="Glycosyltransferase subfamily 4-like N-terminal" evidence="3">
    <location>
        <begin position="14"/>
        <end position="179"/>
    </location>
</feature>
<dbReference type="PANTHER" id="PTHR45947:SF3">
    <property type="entry name" value="SULFOQUINOVOSYL TRANSFERASE SQD2"/>
    <property type="match status" value="1"/>
</dbReference>
<proteinExistence type="predicted"/>
<keyword evidence="1" id="KW-0328">Glycosyltransferase</keyword>
<sequence length="423" mass="47481">MRVAIVTENWLPNVNGLVNSLARLLEHLQTEGHSVLLLGPESGMTHYAGAEILGTYGIPFLPYPELKLNLWRPGFTERLLSFAPQVIHVADPVWLGPAALWVIQRYLPKNIPVVASYHTNLATYCHHFGWGWFTPLMWRWNQFCHAQCLYTACPSPSTKRMLEHHGFENVRLWPRGVDMALFSPTHRSLELREQWVGNALKSQCNSLANQKCVLLYVGRISFEKNIGLLLDAYKQMDHTKCHLVCVGHGPAFEDIQHRYCDNGADNVLPITFTGYLQGKDLATAYASADVFAFPSTTETFGQVILEAMASALPVVGLDAEGICDLIDHDHCGLLLDTHDDVLGYKRLLERTVNQHVERKRMGQNALAKSKSYTWRAAMNHMVNVYKDAIGDQSNGCSDTSLVLDRSSHCDDSDSGVEEDYLSK</sequence>
<dbReference type="Pfam" id="PF00534">
    <property type="entry name" value="Glycos_transf_1"/>
    <property type="match status" value="1"/>
</dbReference>
<dbReference type="EMBL" id="LT555008">
    <property type="protein sequence ID" value="SAM09466.1"/>
    <property type="molecule type" value="Genomic_DNA"/>
</dbReference>
<dbReference type="OrthoDB" id="443318at2759"/>
<reference evidence="4" key="1">
    <citation type="submission" date="2016-04" db="EMBL/GenBank/DDBJ databases">
        <authorList>
            <person name="Evans L.H."/>
            <person name="Alamgir A."/>
            <person name="Owens N."/>
            <person name="Weber N.D."/>
            <person name="Virtaneva K."/>
            <person name="Barbian K."/>
            <person name="Babar A."/>
            <person name="Rosenke K."/>
        </authorList>
    </citation>
    <scope>NUCLEOTIDE SEQUENCE [LARGE SCALE GENOMIC DNA]</scope>
    <source>
        <strain evidence="4">CBS 101.48</strain>
    </source>
</reference>
<keyword evidence="1" id="KW-0808">Transferase</keyword>
<dbReference type="InParanoid" id="A0A163KB46"/>
<dbReference type="InterPro" id="IPR050194">
    <property type="entry name" value="Glycosyltransferase_grp1"/>
</dbReference>
<accession>A0A163KB46</accession>
<protein>
    <recommendedName>
        <fullName evidence="6">Glycosyltransferase subfamily 4-like N-terminal domain-containing protein</fullName>
    </recommendedName>
</protein>
<evidence type="ECO:0000259" key="3">
    <source>
        <dbReference type="Pfam" id="PF13439"/>
    </source>
</evidence>
<dbReference type="CDD" id="cd03814">
    <property type="entry name" value="GT4-like"/>
    <property type="match status" value="1"/>
</dbReference>
<organism evidence="4">
    <name type="scientific">Absidia glauca</name>
    <name type="common">Pin mould</name>
    <dbReference type="NCBI Taxonomy" id="4829"/>
    <lineage>
        <taxon>Eukaryota</taxon>
        <taxon>Fungi</taxon>
        <taxon>Fungi incertae sedis</taxon>
        <taxon>Mucoromycota</taxon>
        <taxon>Mucoromycotina</taxon>
        <taxon>Mucoromycetes</taxon>
        <taxon>Mucorales</taxon>
        <taxon>Cunninghamellaceae</taxon>
        <taxon>Absidia</taxon>
    </lineage>
</organism>
<dbReference type="AlphaFoldDB" id="A0A163KB46"/>
<name>A0A163KB46_ABSGL</name>
<evidence type="ECO:0000256" key="1">
    <source>
        <dbReference type="ARBA" id="ARBA00022676"/>
    </source>
</evidence>
<evidence type="ECO:0008006" key="6">
    <source>
        <dbReference type="Google" id="ProtNLM"/>
    </source>
</evidence>
<evidence type="ECO:0000313" key="4">
    <source>
        <dbReference type="EMBL" id="SAM09466.1"/>
    </source>
</evidence>
<dbReference type="SUPFAM" id="SSF53756">
    <property type="entry name" value="UDP-Glycosyltransferase/glycogen phosphorylase"/>
    <property type="match status" value="1"/>
</dbReference>
<evidence type="ECO:0000313" key="5">
    <source>
        <dbReference type="Proteomes" id="UP000078561"/>
    </source>
</evidence>
<feature type="domain" description="Glycosyl transferase family 1" evidence="2">
    <location>
        <begin position="208"/>
        <end position="365"/>
    </location>
</feature>
<gene>
    <name evidence="4" type="primary">ABSGL_15142.1 scaffold 15162</name>
</gene>
<keyword evidence="5" id="KW-1185">Reference proteome</keyword>
<dbReference type="InterPro" id="IPR001296">
    <property type="entry name" value="Glyco_trans_1"/>
</dbReference>
<dbReference type="Gene3D" id="3.40.50.2000">
    <property type="entry name" value="Glycogen Phosphorylase B"/>
    <property type="match status" value="2"/>
</dbReference>
<dbReference type="STRING" id="4829.A0A163KB46"/>
<dbReference type="GO" id="GO:0016757">
    <property type="term" value="F:glycosyltransferase activity"/>
    <property type="evidence" value="ECO:0007669"/>
    <property type="project" value="UniProtKB-KW"/>
</dbReference>
<dbReference type="OMA" id="ERVDLWQ"/>
<dbReference type="InterPro" id="IPR028098">
    <property type="entry name" value="Glyco_trans_4-like_N"/>
</dbReference>